<organism evidence="1">
    <name type="scientific">Veillonella atypica</name>
    <dbReference type="NCBI Taxonomy" id="39777"/>
    <lineage>
        <taxon>Bacteria</taxon>
        <taxon>Bacillati</taxon>
        <taxon>Bacillota</taxon>
        <taxon>Negativicutes</taxon>
        <taxon>Veillonellales</taxon>
        <taxon>Veillonellaceae</taxon>
        <taxon>Veillonella</taxon>
    </lineage>
</organism>
<reference evidence="1 2" key="1">
    <citation type="submission" date="2016-01" db="EMBL/GenBank/DDBJ databases">
        <authorList>
            <person name="Oliw E.H."/>
        </authorList>
    </citation>
    <scope>NUCLEOTIDE SEQUENCE [LARGE SCALE GENOMIC DNA]</scope>
    <source>
        <strain evidence="1 2">CMW7756B</strain>
    </source>
</reference>
<evidence type="ECO:0000313" key="1">
    <source>
        <dbReference type="EMBL" id="KXA62405.1"/>
    </source>
</evidence>
<gene>
    <name evidence="1" type="ORF">HMPREF3233_01640</name>
</gene>
<protein>
    <submittedName>
        <fullName evidence="1">Uncharacterized protein</fullName>
    </submittedName>
</protein>
<evidence type="ECO:0000313" key="2">
    <source>
        <dbReference type="Proteomes" id="UP000070226"/>
    </source>
</evidence>
<name>A0A133S230_9FIRM</name>
<sequence>MLQMKWKKKFLTQLIVLANLFPQNKKEPLSTIEYLGALALHRIGANVLGVS</sequence>
<dbReference type="EMBL" id="LRQT01000093">
    <property type="protein sequence ID" value="KXA62405.1"/>
    <property type="molecule type" value="Genomic_DNA"/>
</dbReference>
<accession>A0A133S230</accession>
<dbReference type="PATRIC" id="fig|39777.7.peg.1606"/>
<proteinExistence type="predicted"/>
<dbReference type="AlphaFoldDB" id="A0A133S230"/>
<comment type="caution">
    <text evidence="1">The sequence shown here is derived from an EMBL/GenBank/DDBJ whole genome shotgun (WGS) entry which is preliminary data.</text>
</comment>
<dbReference type="Proteomes" id="UP000070226">
    <property type="component" value="Unassembled WGS sequence"/>
</dbReference>